<proteinExistence type="inferred from homology"/>
<dbReference type="SUPFAM" id="SSF116878">
    <property type="entry name" value="TrmE connector domain"/>
    <property type="match status" value="1"/>
</dbReference>
<dbReference type="AlphaFoldDB" id="A0A3B4GAF9"/>
<dbReference type="GO" id="GO:0005739">
    <property type="term" value="C:mitochondrion"/>
    <property type="evidence" value="ECO:0007669"/>
    <property type="project" value="UniProtKB-SubCell"/>
</dbReference>
<dbReference type="GO" id="GO:0030488">
    <property type="term" value="P:tRNA methylation"/>
    <property type="evidence" value="ECO:0007669"/>
    <property type="project" value="TreeGrafter"/>
</dbReference>
<dbReference type="PANTHER" id="PTHR42714:SF2">
    <property type="entry name" value="TRNA MODIFICATION GTPASE GTPBP3, MITOCHONDRIAL"/>
    <property type="match status" value="1"/>
</dbReference>
<dbReference type="GeneTree" id="ENSGT00390000016851"/>
<dbReference type="Gene3D" id="3.30.1360.120">
    <property type="entry name" value="Probable tRNA modification gtpase trme, domain 1"/>
    <property type="match status" value="1"/>
</dbReference>
<feature type="domain" description="TrmE-type G" evidence="7">
    <location>
        <begin position="269"/>
        <end position="426"/>
    </location>
</feature>
<dbReference type="NCBIfam" id="TIGR00450">
    <property type="entry name" value="mnmE_trmE_thdF"/>
    <property type="match status" value="1"/>
</dbReference>
<dbReference type="GO" id="GO:0003924">
    <property type="term" value="F:GTPase activity"/>
    <property type="evidence" value="ECO:0007669"/>
    <property type="project" value="InterPro"/>
</dbReference>
<dbReference type="PROSITE" id="PS51709">
    <property type="entry name" value="G_TRME"/>
    <property type="match status" value="1"/>
</dbReference>
<evidence type="ECO:0000256" key="4">
    <source>
        <dbReference type="ARBA" id="ARBA00022741"/>
    </source>
</evidence>
<protein>
    <submittedName>
        <fullName evidence="8">GTP binding protein 3, mitochondrial</fullName>
    </submittedName>
</protein>
<evidence type="ECO:0000313" key="8">
    <source>
        <dbReference type="Ensembl" id="ENSPNYP00000018606.1"/>
    </source>
</evidence>
<evidence type="ECO:0000256" key="1">
    <source>
        <dbReference type="ARBA" id="ARBA00004173"/>
    </source>
</evidence>
<dbReference type="InterPro" id="IPR027417">
    <property type="entry name" value="P-loop_NTPase"/>
</dbReference>
<sequence length="504" mass="54444">MKRLVSHTDAAAAARVWWDMESCCAHSQDEVCSVSRLLSSTCDGAPAALADADTIFALSSGHGRCGVAVVRVSGPASATALRCMAGFTQRLPPPRTALLRSITDPRSTEVLDRGLVLWFPAPRSFSGEDSVEFHIHGGPAVVTAVLQALGSVPGLRPAEAGEFTRRAFQAGKLGLTEVEGLGDLIHAETEAQRRQALRQMSGELGRLYQDWSDRLKRCLAHVEAFIDFSEDELIEDGVLNRVDVSVSDLQAEIERHLKDERRGERLRSGVQVVIAGATNAGKSSLLNKLCQRPAAIVSPIAGTTRDVVETALDLGGFPVLLSDTAGLRDSSDLVEREGVRRARERVEQADLTSVLPDTGTVPCVCLLMHRLCLLVLNKADLLPEKQRQKLDTELRGVSGLPAVRLISCQTNEGLKAFLTVLHSSVKTLCGDPLFGAPTLTQARHRAHLQRCAAALAQYQRYRDTDLALAAEGVRLAVTSLGRITGRVGAEEILDIIFKDFCIGK</sequence>
<dbReference type="Gene3D" id="3.40.50.300">
    <property type="entry name" value="P-loop containing nucleotide triphosphate hydrolases"/>
    <property type="match status" value="1"/>
</dbReference>
<evidence type="ECO:0000259" key="7">
    <source>
        <dbReference type="PROSITE" id="PS51709"/>
    </source>
</evidence>
<keyword evidence="5 6" id="KW-0342">GTP-binding</keyword>
<comment type="similarity">
    <text evidence="2 6">Belongs to the TRAFAC class TrmE-Era-EngA-EngB-Septin-like GTPase superfamily. TrmE GTPase family.</text>
</comment>
<keyword evidence="4 6" id="KW-0547">Nucleotide-binding</keyword>
<reference evidence="8" key="1">
    <citation type="submission" date="2023-09" db="UniProtKB">
        <authorList>
            <consortium name="Ensembl"/>
        </authorList>
    </citation>
    <scope>IDENTIFICATION</scope>
</reference>
<dbReference type="CDD" id="cd04164">
    <property type="entry name" value="trmE"/>
    <property type="match status" value="1"/>
</dbReference>
<dbReference type="NCBIfam" id="TIGR00231">
    <property type="entry name" value="small_GTP"/>
    <property type="match status" value="1"/>
</dbReference>
<dbReference type="InterPro" id="IPR004520">
    <property type="entry name" value="GTPase_MnmE"/>
</dbReference>
<dbReference type="HAMAP" id="MF_00379">
    <property type="entry name" value="GTPase_MnmE"/>
    <property type="match status" value="1"/>
</dbReference>
<evidence type="ECO:0000256" key="5">
    <source>
        <dbReference type="ARBA" id="ARBA00023134"/>
    </source>
</evidence>
<name>A0A3B4GAF9_9CICH</name>
<dbReference type="Pfam" id="PF10396">
    <property type="entry name" value="TrmE_N"/>
    <property type="match status" value="1"/>
</dbReference>
<dbReference type="PANTHER" id="PTHR42714">
    <property type="entry name" value="TRNA MODIFICATION GTPASE GTPBP3"/>
    <property type="match status" value="1"/>
</dbReference>
<dbReference type="GO" id="GO:0005525">
    <property type="term" value="F:GTP binding"/>
    <property type="evidence" value="ECO:0007669"/>
    <property type="project" value="UniProtKB-KW"/>
</dbReference>
<dbReference type="NCBIfam" id="NF003661">
    <property type="entry name" value="PRK05291.1-3"/>
    <property type="match status" value="1"/>
</dbReference>
<dbReference type="GO" id="GO:0002098">
    <property type="term" value="P:tRNA wobble uridine modification"/>
    <property type="evidence" value="ECO:0007669"/>
    <property type="project" value="TreeGrafter"/>
</dbReference>
<dbReference type="InterPro" id="IPR005225">
    <property type="entry name" value="Small_GTP-bd"/>
</dbReference>
<dbReference type="FunFam" id="3.30.1360.120:FF:000007">
    <property type="entry name" value="tRNA modification GTPase GTPBP3, mitochondrial"/>
    <property type="match status" value="1"/>
</dbReference>
<evidence type="ECO:0000256" key="6">
    <source>
        <dbReference type="RuleBase" id="RU003313"/>
    </source>
</evidence>
<dbReference type="Ensembl" id="ENSPNYT00000019069.1">
    <property type="protein sequence ID" value="ENSPNYP00000018606.1"/>
    <property type="gene ID" value="ENSPNYG00000014028.1"/>
</dbReference>
<keyword evidence="3 6" id="KW-0819">tRNA processing</keyword>
<dbReference type="InterPro" id="IPR025867">
    <property type="entry name" value="MnmE_helical"/>
</dbReference>
<evidence type="ECO:0000256" key="3">
    <source>
        <dbReference type="ARBA" id="ARBA00022694"/>
    </source>
</evidence>
<dbReference type="InterPro" id="IPR027266">
    <property type="entry name" value="TrmE/GcvT-like"/>
</dbReference>
<dbReference type="InterPro" id="IPR018948">
    <property type="entry name" value="GTP-bd_TrmE_N"/>
</dbReference>
<dbReference type="InterPro" id="IPR006073">
    <property type="entry name" value="GTP-bd"/>
</dbReference>
<comment type="subcellular location">
    <subcellularLocation>
        <location evidence="1">Mitochondrion</location>
    </subcellularLocation>
</comment>
<dbReference type="InterPro" id="IPR027368">
    <property type="entry name" value="MnmE_dom2"/>
</dbReference>
<organism evidence="8">
    <name type="scientific">Pundamilia nyererei</name>
    <dbReference type="NCBI Taxonomy" id="303518"/>
    <lineage>
        <taxon>Eukaryota</taxon>
        <taxon>Metazoa</taxon>
        <taxon>Chordata</taxon>
        <taxon>Craniata</taxon>
        <taxon>Vertebrata</taxon>
        <taxon>Euteleostomi</taxon>
        <taxon>Actinopterygii</taxon>
        <taxon>Neopterygii</taxon>
        <taxon>Teleostei</taxon>
        <taxon>Neoteleostei</taxon>
        <taxon>Acanthomorphata</taxon>
        <taxon>Ovalentaria</taxon>
        <taxon>Cichlomorphae</taxon>
        <taxon>Cichliformes</taxon>
        <taxon>Cichlidae</taxon>
        <taxon>African cichlids</taxon>
        <taxon>Pseudocrenilabrinae</taxon>
        <taxon>Haplochromini</taxon>
        <taxon>Pundamilia</taxon>
    </lineage>
</organism>
<accession>A0A3B4GAF9</accession>
<dbReference type="Gene3D" id="1.20.120.430">
    <property type="entry name" value="tRNA modification GTPase MnmE domain 2"/>
    <property type="match status" value="1"/>
</dbReference>
<dbReference type="InterPro" id="IPR031168">
    <property type="entry name" value="G_TrmE"/>
</dbReference>
<dbReference type="Pfam" id="PF12631">
    <property type="entry name" value="MnmE_helical"/>
    <property type="match status" value="1"/>
</dbReference>
<dbReference type="Pfam" id="PF01926">
    <property type="entry name" value="MMR_HSR1"/>
    <property type="match status" value="1"/>
</dbReference>
<dbReference type="SUPFAM" id="SSF52540">
    <property type="entry name" value="P-loop containing nucleoside triphosphate hydrolases"/>
    <property type="match status" value="1"/>
</dbReference>
<evidence type="ECO:0000256" key="2">
    <source>
        <dbReference type="ARBA" id="ARBA00011043"/>
    </source>
</evidence>
<dbReference type="CDD" id="cd14858">
    <property type="entry name" value="TrmE_N"/>
    <property type="match status" value="1"/>
</dbReference>